<protein>
    <submittedName>
        <fullName evidence="1">Uncharacterized protein</fullName>
    </submittedName>
</protein>
<comment type="caution">
    <text evidence="1">The sequence shown here is derived from an EMBL/GenBank/DDBJ whole genome shotgun (WGS) entry which is preliminary data.</text>
</comment>
<reference evidence="1 2" key="1">
    <citation type="journal article" date="2025" name="Microbiol. Resour. Announc.">
        <title>Draft genome sequences for Neonectria magnoliae and Neonectria punicea, canker pathogens of Liriodendron tulipifera and Acer saccharum in West Virginia.</title>
        <authorList>
            <person name="Petronek H.M."/>
            <person name="Kasson M.T."/>
            <person name="Metheny A.M."/>
            <person name="Stauder C.M."/>
            <person name="Lovett B."/>
            <person name="Lynch S.C."/>
            <person name="Garnas J.R."/>
            <person name="Kasson L.R."/>
            <person name="Stajich J.E."/>
        </authorList>
    </citation>
    <scope>NUCLEOTIDE SEQUENCE [LARGE SCALE GENOMIC DNA]</scope>
    <source>
        <strain evidence="1 2">NRRL 64653</strain>
    </source>
</reference>
<gene>
    <name evidence="1" type="ORF">QQX98_012526</name>
</gene>
<proteinExistence type="predicted"/>
<name>A0ABR1GJ27_9HYPO</name>
<dbReference type="Proteomes" id="UP001498476">
    <property type="component" value="Unassembled WGS sequence"/>
</dbReference>
<accession>A0ABR1GJ27</accession>
<dbReference type="EMBL" id="JAZAVJ010000378">
    <property type="protein sequence ID" value="KAK7398104.1"/>
    <property type="molecule type" value="Genomic_DNA"/>
</dbReference>
<evidence type="ECO:0000313" key="1">
    <source>
        <dbReference type="EMBL" id="KAK7398104.1"/>
    </source>
</evidence>
<evidence type="ECO:0000313" key="2">
    <source>
        <dbReference type="Proteomes" id="UP001498476"/>
    </source>
</evidence>
<sequence length="284" mass="30709">MSHISVNSVLPAEAYNRLIIDHDATEKAEAVNLKQKYLPSLLNLLATHGVADLVEPHLLHRHFSLREGEVLVHKQLDISGSGTLPDIRVDVAKAMACPKPIKPSLVPLLWMASPDGSLIAYEYGLKEGGAPTSRISTECSTEQWTAFAHDFANYVNSAGIADILSLKDKSCVTGGEYVVPGMRALFRVPSEVVNLQHGSDMLESGWGFDSAAGPDAMFPECTDGHVTKTRQTSGGTVAHYHDITEDGVDSFNEKEVASLYTDVMWSAVKSEKFWAIGGLVSTVA</sequence>
<keyword evidence="2" id="KW-1185">Reference proteome</keyword>
<organism evidence="1 2">
    <name type="scientific">Neonectria punicea</name>
    <dbReference type="NCBI Taxonomy" id="979145"/>
    <lineage>
        <taxon>Eukaryota</taxon>
        <taxon>Fungi</taxon>
        <taxon>Dikarya</taxon>
        <taxon>Ascomycota</taxon>
        <taxon>Pezizomycotina</taxon>
        <taxon>Sordariomycetes</taxon>
        <taxon>Hypocreomycetidae</taxon>
        <taxon>Hypocreales</taxon>
        <taxon>Nectriaceae</taxon>
        <taxon>Neonectria</taxon>
    </lineage>
</organism>